<evidence type="ECO:0000313" key="2">
    <source>
        <dbReference type="EMBL" id="PSU18417.1"/>
    </source>
</evidence>
<dbReference type="Pfam" id="PF09722">
    <property type="entry name" value="Xre_MbcA_ParS_C"/>
    <property type="match status" value="1"/>
</dbReference>
<organism evidence="3 5">
    <name type="scientific">Photobacterium phosphoreum</name>
    <dbReference type="NCBI Taxonomy" id="659"/>
    <lineage>
        <taxon>Bacteria</taxon>
        <taxon>Pseudomonadati</taxon>
        <taxon>Pseudomonadota</taxon>
        <taxon>Gammaproteobacteria</taxon>
        <taxon>Vibrionales</taxon>
        <taxon>Vibrionaceae</taxon>
        <taxon>Photobacterium</taxon>
    </lineage>
</organism>
<dbReference type="AlphaFoldDB" id="A0A2T3JAD4"/>
<sequence>MNVTTNPCGFSGNTPLPENIFNNDMVYYKTVVNGISGKVIKWAVSAMPKQKEAIVKALGTTSGNLSRLYSKATLDTHQTEEILDIVKLYTEVYDVFGSVDKADLWLSMSVPALRGEQPINLLDTFIGRKLVRETINKIRFGDFS</sequence>
<evidence type="ECO:0000313" key="5">
    <source>
        <dbReference type="Proteomes" id="UP000241618"/>
    </source>
</evidence>
<protein>
    <submittedName>
        <fullName evidence="3">DUF2384 domain-containing protein</fullName>
    </submittedName>
</protein>
<evidence type="ECO:0000313" key="4">
    <source>
        <dbReference type="Proteomes" id="UP000241405"/>
    </source>
</evidence>
<reference evidence="4 5" key="1">
    <citation type="submission" date="2018-03" db="EMBL/GenBank/DDBJ databases">
        <title>Whole genome sequencing of Histamine producing bacteria.</title>
        <authorList>
            <person name="Butler K."/>
        </authorList>
    </citation>
    <scope>NUCLEOTIDE SEQUENCE [LARGE SCALE GENOMIC DNA]</scope>
    <source>
        <strain evidence="3 5">FS-6.1</strain>
        <strain evidence="2 4">FS-6.2</strain>
    </source>
</reference>
<dbReference type="Proteomes" id="UP000241618">
    <property type="component" value="Unassembled WGS sequence"/>
</dbReference>
<proteinExistence type="predicted"/>
<gene>
    <name evidence="3" type="ORF">C9J18_21495</name>
    <name evidence="2" type="ORF">CTM96_21585</name>
</gene>
<name>A0A2T3JAD4_PHOPO</name>
<feature type="domain" description="Antitoxin Xre/MbcA/ParS-like toxin-binding" evidence="1">
    <location>
        <begin position="93"/>
        <end position="141"/>
    </location>
</feature>
<dbReference type="RefSeq" id="WP_107192007.1">
    <property type="nucleotide sequence ID" value="NZ_PYMN01000062.1"/>
</dbReference>
<dbReference type="EMBL" id="PYMO01000045">
    <property type="protein sequence ID" value="PSU18417.1"/>
    <property type="molecule type" value="Genomic_DNA"/>
</dbReference>
<keyword evidence="4" id="KW-1185">Reference proteome</keyword>
<dbReference type="InterPro" id="IPR024467">
    <property type="entry name" value="Xre/MbcA/ParS-like_toxin-bd"/>
</dbReference>
<accession>A0A2T3JAD4</accession>
<dbReference type="Proteomes" id="UP000241405">
    <property type="component" value="Unassembled WGS sequence"/>
</dbReference>
<dbReference type="EMBL" id="PYMP01000039">
    <property type="protein sequence ID" value="PSU45820.1"/>
    <property type="molecule type" value="Genomic_DNA"/>
</dbReference>
<evidence type="ECO:0000313" key="3">
    <source>
        <dbReference type="EMBL" id="PSU45820.1"/>
    </source>
</evidence>
<evidence type="ECO:0000259" key="1">
    <source>
        <dbReference type="Pfam" id="PF09722"/>
    </source>
</evidence>
<comment type="caution">
    <text evidence="3">The sequence shown here is derived from an EMBL/GenBank/DDBJ whole genome shotgun (WGS) entry which is preliminary data.</text>
</comment>